<keyword evidence="12" id="KW-1185">Reference proteome</keyword>
<dbReference type="Gene3D" id="1.10.630.10">
    <property type="entry name" value="Cytochrome P450"/>
    <property type="match status" value="1"/>
</dbReference>
<gene>
    <name evidence="11" type="ORF">GA0070213_104464</name>
</gene>
<keyword evidence="5 10" id="KW-0560">Oxidoreductase</keyword>
<dbReference type="CDD" id="cd11031">
    <property type="entry name" value="Cyp158A-like"/>
    <property type="match status" value="1"/>
</dbReference>
<dbReference type="EMBL" id="FMDM01000004">
    <property type="protein sequence ID" value="SCG53390.1"/>
    <property type="molecule type" value="Genomic_DNA"/>
</dbReference>
<dbReference type="InterPro" id="IPR036396">
    <property type="entry name" value="Cyt_P450_sf"/>
</dbReference>
<dbReference type="InterPro" id="IPR017972">
    <property type="entry name" value="Cyt_P450_CS"/>
</dbReference>
<evidence type="ECO:0000256" key="2">
    <source>
        <dbReference type="ARBA" id="ARBA00022617"/>
    </source>
</evidence>
<keyword evidence="4" id="KW-0521">NADP</keyword>
<evidence type="ECO:0000256" key="10">
    <source>
        <dbReference type="RuleBase" id="RU000461"/>
    </source>
</evidence>
<evidence type="ECO:0000256" key="9">
    <source>
        <dbReference type="ARBA" id="ARBA00060683"/>
    </source>
</evidence>
<dbReference type="InterPro" id="IPR002397">
    <property type="entry name" value="Cyt_P450_B"/>
</dbReference>
<organism evidence="11 12">
    <name type="scientific">Micromonospora humi</name>
    <dbReference type="NCBI Taxonomy" id="745366"/>
    <lineage>
        <taxon>Bacteria</taxon>
        <taxon>Bacillati</taxon>
        <taxon>Actinomycetota</taxon>
        <taxon>Actinomycetes</taxon>
        <taxon>Micromonosporales</taxon>
        <taxon>Micromonosporaceae</taxon>
        <taxon>Micromonospora</taxon>
    </lineage>
</organism>
<dbReference type="RefSeq" id="WP_175441286.1">
    <property type="nucleotide sequence ID" value="NZ_FMDM01000004.1"/>
</dbReference>
<dbReference type="PANTHER" id="PTHR46696">
    <property type="entry name" value="P450, PUTATIVE (EUROFUNG)-RELATED"/>
    <property type="match status" value="1"/>
</dbReference>
<accession>A0A1C5I507</accession>
<protein>
    <submittedName>
        <fullName evidence="11">Cytochrome P450</fullName>
    </submittedName>
</protein>
<dbReference type="PRINTS" id="PR00359">
    <property type="entry name" value="BP450"/>
</dbReference>
<evidence type="ECO:0000256" key="3">
    <source>
        <dbReference type="ARBA" id="ARBA00022723"/>
    </source>
</evidence>
<dbReference type="SUPFAM" id="SSF48264">
    <property type="entry name" value="Cytochrome P450"/>
    <property type="match status" value="1"/>
</dbReference>
<evidence type="ECO:0000256" key="6">
    <source>
        <dbReference type="ARBA" id="ARBA00023004"/>
    </source>
</evidence>
<evidence type="ECO:0000256" key="5">
    <source>
        <dbReference type="ARBA" id="ARBA00023002"/>
    </source>
</evidence>
<dbReference type="InterPro" id="IPR001128">
    <property type="entry name" value="Cyt_P450"/>
</dbReference>
<keyword evidence="6 10" id="KW-0408">Iron</keyword>
<evidence type="ECO:0000256" key="1">
    <source>
        <dbReference type="ARBA" id="ARBA00010617"/>
    </source>
</evidence>
<dbReference type="GO" id="GO:0004497">
    <property type="term" value="F:monooxygenase activity"/>
    <property type="evidence" value="ECO:0007669"/>
    <property type="project" value="UniProtKB-KW"/>
</dbReference>
<dbReference type="Proteomes" id="UP000199360">
    <property type="component" value="Unassembled WGS sequence"/>
</dbReference>
<dbReference type="FunFam" id="1.10.630.10:FF:000018">
    <property type="entry name" value="Cytochrome P450 monooxygenase"/>
    <property type="match status" value="1"/>
</dbReference>
<evidence type="ECO:0000256" key="4">
    <source>
        <dbReference type="ARBA" id="ARBA00022857"/>
    </source>
</evidence>
<comment type="similarity">
    <text evidence="1 10">Belongs to the cytochrome P450 family.</text>
</comment>
<keyword evidence="8" id="KW-0045">Antibiotic biosynthesis</keyword>
<comment type="pathway">
    <text evidence="9">Antibiotic biosynthesis; mycinamicin biosynthesis.</text>
</comment>
<keyword evidence="7 10" id="KW-0503">Monooxygenase</keyword>
<evidence type="ECO:0000313" key="12">
    <source>
        <dbReference type="Proteomes" id="UP000199360"/>
    </source>
</evidence>
<dbReference type="PROSITE" id="PS00086">
    <property type="entry name" value="CYTOCHROME_P450"/>
    <property type="match status" value="1"/>
</dbReference>
<keyword evidence="3 10" id="KW-0479">Metal-binding</keyword>
<name>A0A1C5I507_9ACTN</name>
<dbReference type="GO" id="GO:0005506">
    <property type="term" value="F:iron ion binding"/>
    <property type="evidence" value="ECO:0007669"/>
    <property type="project" value="InterPro"/>
</dbReference>
<evidence type="ECO:0000256" key="7">
    <source>
        <dbReference type="ARBA" id="ARBA00023033"/>
    </source>
</evidence>
<dbReference type="GO" id="GO:0016705">
    <property type="term" value="F:oxidoreductase activity, acting on paired donors, with incorporation or reduction of molecular oxygen"/>
    <property type="evidence" value="ECO:0007669"/>
    <property type="project" value="InterPro"/>
</dbReference>
<dbReference type="AlphaFoldDB" id="A0A1C5I507"/>
<dbReference type="Pfam" id="PF00067">
    <property type="entry name" value="p450"/>
    <property type="match status" value="1"/>
</dbReference>
<keyword evidence="2 10" id="KW-0349">Heme</keyword>
<proteinExistence type="inferred from homology"/>
<reference evidence="12" key="1">
    <citation type="submission" date="2016-06" db="EMBL/GenBank/DDBJ databases">
        <authorList>
            <person name="Varghese N."/>
            <person name="Submissions Spin"/>
        </authorList>
    </citation>
    <scope>NUCLEOTIDE SEQUENCE [LARGE SCALE GENOMIC DNA]</scope>
    <source>
        <strain evidence="12">DSM 45647</strain>
    </source>
</reference>
<dbReference type="GO" id="GO:0020037">
    <property type="term" value="F:heme binding"/>
    <property type="evidence" value="ECO:0007669"/>
    <property type="project" value="InterPro"/>
</dbReference>
<dbReference type="GO" id="GO:0017000">
    <property type="term" value="P:antibiotic biosynthetic process"/>
    <property type="evidence" value="ECO:0007669"/>
    <property type="project" value="UniProtKB-KW"/>
</dbReference>
<dbReference type="PANTHER" id="PTHR46696:SF1">
    <property type="entry name" value="CYTOCHROME P450 YJIB-RELATED"/>
    <property type="match status" value="1"/>
</dbReference>
<evidence type="ECO:0000256" key="8">
    <source>
        <dbReference type="ARBA" id="ARBA00023194"/>
    </source>
</evidence>
<evidence type="ECO:0000313" key="11">
    <source>
        <dbReference type="EMBL" id="SCG53390.1"/>
    </source>
</evidence>
<sequence length="398" mass="44278">MASTDESHNYPLETAGGPSIHEQYRRLRQDDAMIRVRMPFGDDAWLATRYADVRCVHSDPRFSRAVASRSDQPRAFPVMPEENILGLDPPEHSRLRRLVSRVFTTRRVRVMRPLIQRVTDDLLDRMAAQGPPWDLVGDFGVPLTIGVIADLFGVPEADRPQFAEWSKAMTATTSMPPELARQHVQQLQEYVAELFAQRWSAPTDDLVGALIEGYQADSGVDQHEVVTLARLMLATGHGSVNYQFGHCAYLLLSHPDQLARLAAEPGLINLAVEELLRFAKTDEAAVFARYATRDVRLGGVLVRAGEPVLPSRISANHDETVFTDPERLDLTRARNPHLAFGYGPHHCPGAHLARAELQISLGSLVSRFPTLRLAVDPRAVPWESGGLAREISSLPVTW</sequence>
<dbReference type="STRING" id="745366.GA0070213_104464"/>